<organism evidence="1 2">
    <name type="scientific">Microvirga arsenatis</name>
    <dbReference type="NCBI Taxonomy" id="2692265"/>
    <lineage>
        <taxon>Bacteria</taxon>
        <taxon>Pseudomonadati</taxon>
        <taxon>Pseudomonadota</taxon>
        <taxon>Alphaproteobacteria</taxon>
        <taxon>Hyphomicrobiales</taxon>
        <taxon>Methylobacteriaceae</taxon>
        <taxon>Microvirga</taxon>
    </lineage>
</organism>
<evidence type="ECO:0000313" key="2">
    <source>
        <dbReference type="Proteomes" id="UP000818323"/>
    </source>
</evidence>
<name>A0ABW9Z425_9HYPH</name>
<evidence type="ECO:0000313" key="1">
    <source>
        <dbReference type="EMBL" id="NBJ27118.1"/>
    </source>
</evidence>
<sequence length="60" mass="6770">MLDVARTVSHCSLDALGSNLIQPPGGVRRRRDDLTDFEWGVVAPLLPNKPRGVPWFDDRR</sequence>
<evidence type="ECO:0008006" key="3">
    <source>
        <dbReference type="Google" id="ProtNLM"/>
    </source>
</evidence>
<proteinExistence type="predicted"/>
<dbReference type="Proteomes" id="UP000818323">
    <property type="component" value="Unassembled WGS sequence"/>
</dbReference>
<comment type="caution">
    <text evidence="1">The sequence shown here is derived from an EMBL/GenBank/DDBJ whole genome shotgun (WGS) entry which is preliminary data.</text>
</comment>
<keyword evidence="2" id="KW-1185">Reference proteome</keyword>
<protein>
    <recommendedName>
        <fullName evidence="3">Transposase</fullName>
    </recommendedName>
</protein>
<accession>A0ABW9Z425</accession>
<dbReference type="EMBL" id="JAAAXJ010000027">
    <property type="protein sequence ID" value="NBJ27118.1"/>
    <property type="molecule type" value="Genomic_DNA"/>
</dbReference>
<reference evidence="1 2" key="1">
    <citation type="submission" date="2020-01" db="EMBL/GenBank/DDBJ databases">
        <title>Microvirga sp. nov., an arsenate reduction bacterium isolated from Tibet hotspring sediments.</title>
        <authorList>
            <person name="Yuan C.-G."/>
        </authorList>
    </citation>
    <scope>NUCLEOTIDE SEQUENCE [LARGE SCALE GENOMIC DNA]</scope>
    <source>
        <strain evidence="1 2">SYSU G3D203</strain>
    </source>
</reference>
<gene>
    <name evidence="1" type="ORF">GR303_22600</name>
</gene>